<evidence type="ECO:0000256" key="4">
    <source>
        <dbReference type="ARBA" id="ARBA00022989"/>
    </source>
</evidence>
<evidence type="ECO:0000313" key="9">
    <source>
        <dbReference type="Proteomes" id="UP001165079"/>
    </source>
</evidence>
<protein>
    <recommendedName>
        <fullName evidence="7">ABC3 transporter permease C-terminal domain-containing protein</fullName>
    </recommendedName>
</protein>
<dbReference type="Pfam" id="PF02687">
    <property type="entry name" value="FtsX"/>
    <property type="match status" value="2"/>
</dbReference>
<feature type="transmembrane region" description="Helical" evidence="6">
    <location>
        <begin position="717"/>
        <end position="744"/>
    </location>
</feature>
<dbReference type="PANTHER" id="PTHR30287:SF1">
    <property type="entry name" value="INNER MEMBRANE PROTEIN"/>
    <property type="match status" value="1"/>
</dbReference>
<feature type="transmembrane region" description="Helical" evidence="6">
    <location>
        <begin position="327"/>
        <end position="348"/>
    </location>
</feature>
<reference evidence="8" key="1">
    <citation type="submission" date="2023-03" db="EMBL/GenBank/DDBJ databases">
        <title>Actinorhabdospora filicis NBRC 111898.</title>
        <authorList>
            <person name="Ichikawa N."/>
            <person name="Sato H."/>
            <person name="Tonouchi N."/>
        </authorList>
    </citation>
    <scope>NUCLEOTIDE SEQUENCE</scope>
    <source>
        <strain evidence="8">NBRC 111898</strain>
    </source>
</reference>
<sequence length="797" mass="79946">MAWRGLRARWITVTTTFLALALGVALITAMGQVLAGTLSAPGRAPSRYAEAPVVVVATGELSVPVPGGSAARDLADSPGLSPAQLDALAQAGPLTLDHVFPAGGLGGPLTGRSLATAGASGAAPLTGRAPAADGEVLLAAPGTAAGARITLYGPDGTAGEYLVAGTAAPVGGEPTVFFTPAEAARLSPRVDVALAAAPVTVPGTRVLTGDARRVLDPATARDEEALISVNALTGTAGGVAAFVSVFVVASTFAFAVARRRGEFALLRAAGATPRQVRRVVLTEALLLGVLGSAAGCVLGDAGAPELAARLRGAGLAPDWFTVGGSTAPALIAFATGVLVALTGAWTAARRAGRVRPAEALREAETEKRGITPVRLLAGLAALAGAVWMTAEPLATAPAELLKRKQYTPLAMLLLIALAALAPLIVPPIARLVTWPLTRLRGATGMLARASALGAPARTAATAAPVVLTVGLAVCLMGATGTVDEARAAERADRVAADFAALPGDAPAVAPDVAAALAAVPGARTLTVRETSVYDLEEDTVLLRRQARAIDGDPTGLLSLPLVDGDPAALDDTGIVVDTEWGRRVGETVRVHRADGSPVDLRVVAVIREGAGGNGAYVTAVHAPGAPIAEVLVDAPSADAVRAAVANTGARLLTRAEWRERALTGATSEVRLVAIGLVVGLALLYTGLFLVGTLAMATRERHAELRLLRLAGAGRAHVLAYLAAETGLVVLTGCVLAAVAGAVSLGGQWLALRGLTGDAAIAVPWPTVGLIAAGCAVLALGTVLTVALASRTREEAAA</sequence>
<dbReference type="AlphaFoldDB" id="A0A9W6W7A2"/>
<comment type="caution">
    <text evidence="8">The sequence shown here is derived from an EMBL/GenBank/DDBJ whole genome shotgun (WGS) entry which is preliminary data.</text>
</comment>
<evidence type="ECO:0000256" key="6">
    <source>
        <dbReference type="SAM" id="Phobius"/>
    </source>
</evidence>
<feature type="domain" description="ABC3 transporter permease C-terminal" evidence="7">
    <location>
        <begin position="236"/>
        <end position="353"/>
    </location>
</feature>
<keyword evidence="9" id="KW-1185">Reference proteome</keyword>
<feature type="transmembrane region" description="Helical" evidence="6">
    <location>
        <begin position="236"/>
        <end position="257"/>
    </location>
</feature>
<feature type="transmembrane region" description="Helical" evidence="6">
    <location>
        <begin position="410"/>
        <end position="433"/>
    </location>
</feature>
<dbReference type="PANTHER" id="PTHR30287">
    <property type="entry name" value="MEMBRANE COMPONENT OF PREDICTED ABC SUPERFAMILY METABOLITE UPTAKE TRANSPORTER"/>
    <property type="match status" value="1"/>
</dbReference>
<dbReference type="EMBL" id="BSTX01000001">
    <property type="protein sequence ID" value="GLZ75291.1"/>
    <property type="molecule type" value="Genomic_DNA"/>
</dbReference>
<feature type="domain" description="ABC3 transporter permease C-terminal" evidence="7">
    <location>
        <begin position="676"/>
        <end position="790"/>
    </location>
</feature>
<evidence type="ECO:0000256" key="3">
    <source>
        <dbReference type="ARBA" id="ARBA00022692"/>
    </source>
</evidence>
<dbReference type="InterPro" id="IPR038766">
    <property type="entry name" value="Membrane_comp_ABC_pdt"/>
</dbReference>
<keyword evidence="5 6" id="KW-0472">Membrane</keyword>
<keyword evidence="2" id="KW-1003">Cell membrane</keyword>
<feature type="transmembrane region" description="Helical" evidence="6">
    <location>
        <begin position="671"/>
        <end position="696"/>
    </location>
</feature>
<keyword evidence="4 6" id="KW-1133">Transmembrane helix</keyword>
<dbReference type="Proteomes" id="UP001165079">
    <property type="component" value="Unassembled WGS sequence"/>
</dbReference>
<keyword evidence="3 6" id="KW-0812">Transmembrane</keyword>
<evidence type="ECO:0000259" key="7">
    <source>
        <dbReference type="Pfam" id="PF02687"/>
    </source>
</evidence>
<feature type="transmembrane region" description="Helical" evidence="6">
    <location>
        <begin position="284"/>
        <end position="307"/>
    </location>
</feature>
<feature type="transmembrane region" description="Helical" evidence="6">
    <location>
        <begin position="764"/>
        <end position="788"/>
    </location>
</feature>
<evidence type="ECO:0000256" key="2">
    <source>
        <dbReference type="ARBA" id="ARBA00022475"/>
    </source>
</evidence>
<dbReference type="GO" id="GO:0005886">
    <property type="term" value="C:plasma membrane"/>
    <property type="evidence" value="ECO:0007669"/>
    <property type="project" value="UniProtKB-SubCell"/>
</dbReference>
<gene>
    <name evidence="8" type="ORF">Afil01_00980</name>
</gene>
<organism evidence="8 9">
    <name type="scientific">Actinorhabdospora filicis</name>
    <dbReference type="NCBI Taxonomy" id="1785913"/>
    <lineage>
        <taxon>Bacteria</taxon>
        <taxon>Bacillati</taxon>
        <taxon>Actinomycetota</taxon>
        <taxon>Actinomycetes</taxon>
        <taxon>Micromonosporales</taxon>
        <taxon>Micromonosporaceae</taxon>
        <taxon>Actinorhabdospora</taxon>
    </lineage>
</organism>
<comment type="subcellular location">
    <subcellularLocation>
        <location evidence="1">Cell membrane</location>
        <topology evidence="1">Multi-pass membrane protein</topology>
    </subcellularLocation>
</comment>
<evidence type="ECO:0000256" key="1">
    <source>
        <dbReference type="ARBA" id="ARBA00004651"/>
    </source>
</evidence>
<evidence type="ECO:0000313" key="8">
    <source>
        <dbReference type="EMBL" id="GLZ75291.1"/>
    </source>
</evidence>
<name>A0A9W6W7A2_9ACTN</name>
<accession>A0A9W6W7A2</accession>
<proteinExistence type="predicted"/>
<evidence type="ECO:0000256" key="5">
    <source>
        <dbReference type="ARBA" id="ARBA00023136"/>
    </source>
</evidence>
<dbReference type="InterPro" id="IPR003838">
    <property type="entry name" value="ABC3_permease_C"/>
</dbReference>